<evidence type="ECO:0000313" key="2">
    <source>
        <dbReference type="Proteomes" id="UP001159363"/>
    </source>
</evidence>
<evidence type="ECO:0000313" key="1">
    <source>
        <dbReference type="EMBL" id="KAJ8883694.1"/>
    </source>
</evidence>
<dbReference type="Gene3D" id="3.30.420.10">
    <property type="entry name" value="Ribonuclease H-like superfamily/Ribonuclease H"/>
    <property type="match status" value="1"/>
</dbReference>
<sequence length="244" mass="27726">MRTQFTRFSTNALNFRLGATQQYYQWDAHRLGKILKTDLRLHPYEIVCLFVCVCVCKNNNIEITASGKILLCKMHVLFHGQPEALIFMSDRAHFLLNGFFNQQNCTYLGRGQSETAPSAASSSPNVSVIRWLSAPSLFEENRLLVTVTANHLHVINIFFLPELQRAALKNVMVSAIRGYGSHRQGNVISSFGDVPWPPRSPDSRMCDFFVRVRVYQDTSLTLNDLKAAIHREVVPINGEIRNQN</sequence>
<name>A0ABQ9HH96_9NEOP</name>
<dbReference type="InterPro" id="IPR036397">
    <property type="entry name" value="RNaseH_sf"/>
</dbReference>
<organism evidence="1 2">
    <name type="scientific">Dryococelus australis</name>
    <dbReference type="NCBI Taxonomy" id="614101"/>
    <lineage>
        <taxon>Eukaryota</taxon>
        <taxon>Metazoa</taxon>
        <taxon>Ecdysozoa</taxon>
        <taxon>Arthropoda</taxon>
        <taxon>Hexapoda</taxon>
        <taxon>Insecta</taxon>
        <taxon>Pterygota</taxon>
        <taxon>Neoptera</taxon>
        <taxon>Polyneoptera</taxon>
        <taxon>Phasmatodea</taxon>
        <taxon>Verophasmatodea</taxon>
        <taxon>Anareolatae</taxon>
        <taxon>Phasmatidae</taxon>
        <taxon>Eurycanthinae</taxon>
        <taxon>Dryococelus</taxon>
    </lineage>
</organism>
<reference evidence="1 2" key="1">
    <citation type="submission" date="2023-02" db="EMBL/GenBank/DDBJ databases">
        <title>LHISI_Scaffold_Assembly.</title>
        <authorList>
            <person name="Stuart O.P."/>
            <person name="Cleave R."/>
            <person name="Magrath M.J.L."/>
            <person name="Mikheyev A.S."/>
        </authorList>
    </citation>
    <scope>NUCLEOTIDE SEQUENCE [LARGE SCALE GENOMIC DNA]</scope>
    <source>
        <strain evidence="1">Daus_M_001</strain>
        <tissue evidence="1">Leg muscle</tissue>
    </source>
</reference>
<gene>
    <name evidence="1" type="ORF">PR048_015548</name>
</gene>
<proteinExistence type="predicted"/>
<keyword evidence="2" id="KW-1185">Reference proteome</keyword>
<dbReference type="Proteomes" id="UP001159363">
    <property type="component" value="Chromosome 4"/>
</dbReference>
<accession>A0ABQ9HH96</accession>
<dbReference type="EMBL" id="JARBHB010000005">
    <property type="protein sequence ID" value="KAJ8883694.1"/>
    <property type="molecule type" value="Genomic_DNA"/>
</dbReference>
<protein>
    <submittedName>
        <fullName evidence="1">Uncharacterized protein</fullName>
    </submittedName>
</protein>
<comment type="caution">
    <text evidence="1">The sequence shown here is derived from an EMBL/GenBank/DDBJ whole genome shotgun (WGS) entry which is preliminary data.</text>
</comment>